<sequence length="368" mass="42521">MTIFIQSLDYQLCNIITNGLEIPTKLVDSQRVLKLNNEYNDHDYKLLQLNAKATHVIFCAISPSEFNKVSSVDSTKEMWDRLMVTYEGTNQVKDTKINRLVHDYELFTTLENENISSMYAYFNDIINALKGLGKVYTNHELVSKILRCLPKSCEPKVTAIEEAKDLSTLQLEDLLGSLMTHELRMSDQARNDPKKKTIALKASREEESDEEEMALLTKRIIKILMDKKNFSKRHLKKFSSEGDTSKNEKDEKEVICYECDKLGHIRPDCPKLKKTKDNHKKKAMIITWSDSDDSSSDDEDENEEVANIAFMAIEDENEVKNSSLSFNELKIEYDELINVLNDLNREYMLIKKIAKDRAKENVELKIVL</sequence>
<evidence type="ECO:0000313" key="3">
    <source>
        <dbReference type="EMBL" id="GAV87409.1"/>
    </source>
</evidence>
<dbReference type="Gene3D" id="4.10.60.10">
    <property type="entry name" value="Zinc finger, CCHC-type"/>
    <property type="match status" value="1"/>
</dbReference>
<evidence type="ECO:0000259" key="2">
    <source>
        <dbReference type="PROSITE" id="PS50158"/>
    </source>
</evidence>
<dbReference type="PANTHER" id="PTHR34676">
    <property type="entry name" value="DUF4219 DOMAIN-CONTAINING PROTEIN-RELATED"/>
    <property type="match status" value="1"/>
</dbReference>
<dbReference type="EMBL" id="BDDD01004295">
    <property type="protein sequence ID" value="GAV87409.1"/>
    <property type="molecule type" value="Genomic_DNA"/>
</dbReference>
<dbReference type="InterPro" id="IPR001878">
    <property type="entry name" value="Znf_CCHC"/>
</dbReference>
<keyword evidence="1" id="KW-0863">Zinc-finger</keyword>
<keyword evidence="4" id="KW-1185">Reference proteome</keyword>
<comment type="caution">
    <text evidence="3">The sequence shown here is derived from an EMBL/GenBank/DDBJ whole genome shotgun (WGS) entry which is preliminary data.</text>
</comment>
<dbReference type="Pfam" id="PF14223">
    <property type="entry name" value="Retrotran_gag_2"/>
    <property type="match status" value="1"/>
</dbReference>
<dbReference type="GO" id="GO:0003676">
    <property type="term" value="F:nucleic acid binding"/>
    <property type="evidence" value="ECO:0007669"/>
    <property type="project" value="InterPro"/>
</dbReference>
<organism evidence="3 4">
    <name type="scientific">Cephalotus follicularis</name>
    <name type="common">Albany pitcher plant</name>
    <dbReference type="NCBI Taxonomy" id="3775"/>
    <lineage>
        <taxon>Eukaryota</taxon>
        <taxon>Viridiplantae</taxon>
        <taxon>Streptophyta</taxon>
        <taxon>Embryophyta</taxon>
        <taxon>Tracheophyta</taxon>
        <taxon>Spermatophyta</taxon>
        <taxon>Magnoliopsida</taxon>
        <taxon>eudicotyledons</taxon>
        <taxon>Gunneridae</taxon>
        <taxon>Pentapetalae</taxon>
        <taxon>rosids</taxon>
        <taxon>fabids</taxon>
        <taxon>Oxalidales</taxon>
        <taxon>Cephalotaceae</taxon>
        <taxon>Cephalotus</taxon>
    </lineage>
</organism>
<keyword evidence="1" id="KW-0862">Zinc</keyword>
<dbReference type="Pfam" id="PF00098">
    <property type="entry name" value="zf-CCHC"/>
    <property type="match status" value="1"/>
</dbReference>
<protein>
    <submittedName>
        <fullName evidence="3">UBN2 domain-containing protein</fullName>
    </submittedName>
</protein>
<dbReference type="PANTHER" id="PTHR34676:SF8">
    <property type="entry name" value="TRANSMEMBRANE PROTEIN"/>
    <property type="match status" value="1"/>
</dbReference>
<dbReference type="AlphaFoldDB" id="A0A1Q3D4L6"/>
<keyword evidence="1" id="KW-0479">Metal-binding</keyword>
<name>A0A1Q3D4L6_CEPFO</name>
<gene>
    <name evidence="3" type="ORF">CFOL_v3_30835</name>
</gene>
<dbReference type="PROSITE" id="PS50158">
    <property type="entry name" value="ZF_CCHC"/>
    <property type="match status" value="1"/>
</dbReference>
<proteinExistence type="predicted"/>
<dbReference type="GO" id="GO:0008270">
    <property type="term" value="F:zinc ion binding"/>
    <property type="evidence" value="ECO:0007669"/>
    <property type="project" value="UniProtKB-KW"/>
</dbReference>
<evidence type="ECO:0000256" key="1">
    <source>
        <dbReference type="PROSITE-ProRule" id="PRU00047"/>
    </source>
</evidence>
<feature type="domain" description="CCHC-type" evidence="2">
    <location>
        <begin position="256"/>
        <end position="271"/>
    </location>
</feature>
<evidence type="ECO:0000313" key="4">
    <source>
        <dbReference type="Proteomes" id="UP000187406"/>
    </source>
</evidence>
<dbReference type="SUPFAM" id="SSF57756">
    <property type="entry name" value="Retrovirus zinc finger-like domains"/>
    <property type="match status" value="1"/>
</dbReference>
<reference evidence="4" key="1">
    <citation type="submission" date="2016-04" db="EMBL/GenBank/DDBJ databases">
        <title>Cephalotus genome sequencing.</title>
        <authorList>
            <person name="Fukushima K."/>
            <person name="Hasebe M."/>
            <person name="Fang X."/>
        </authorList>
    </citation>
    <scope>NUCLEOTIDE SEQUENCE [LARGE SCALE GENOMIC DNA]</scope>
    <source>
        <strain evidence="4">cv. St1</strain>
    </source>
</reference>
<accession>A0A1Q3D4L6</accession>
<dbReference type="InParanoid" id="A0A1Q3D4L6"/>
<dbReference type="InterPro" id="IPR036875">
    <property type="entry name" value="Znf_CCHC_sf"/>
</dbReference>
<dbReference type="Proteomes" id="UP000187406">
    <property type="component" value="Unassembled WGS sequence"/>
</dbReference>